<comment type="similarity">
    <text evidence="2">Belongs to the ABC transporter superfamily.</text>
</comment>
<comment type="subcellular location">
    <subcellularLocation>
        <location evidence="1">Cell membrane</location>
        <topology evidence="1">Peripheral membrane protein</topology>
    </subcellularLocation>
</comment>
<evidence type="ECO:0000256" key="5">
    <source>
        <dbReference type="ARBA" id="ARBA00022737"/>
    </source>
</evidence>
<dbReference type="InterPro" id="IPR017871">
    <property type="entry name" value="ABC_transporter-like_CS"/>
</dbReference>
<reference evidence="12" key="1">
    <citation type="submission" date="2023-02" db="EMBL/GenBank/DDBJ databases">
        <title>Gut commensal Christensenella minuta modulates host metabolism via a new class of secondary bile acids.</title>
        <authorList>
            <person name="Liu C."/>
        </authorList>
    </citation>
    <scope>NUCLEOTIDE SEQUENCE</scope>
    <source>
        <strain evidence="12">CA70</strain>
    </source>
</reference>
<evidence type="ECO:0000256" key="8">
    <source>
        <dbReference type="ARBA" id="ARBA00022967"/>
    </source>
</evidence>
<dbReference type="Gene3D" id="3.40.50.300">
    <property type="entry name" value="P-loop containing nucleotide triphosphate hydrolases"/>
    <property type="match status" value="2"/>
</dbReference>
<evidence type="ECO:0000256" key="6">
    <source>
        <dbReference type="ARBA" id="ARBA00022741"/>
    </source>
</evidence>
<comment type="function">
    <text evidence="10">Probably part of an ABC transporter complex. Responsible for energy coupling to the transport system.</text>
</comment>
<evidence type="ECO:0000256" key="10">
    <source>
        <dbReference type="ARBA" id="ARBA00025157"/>
    </source>
</evidence>
<dbReference type="InterPro" id="IPR027417">
    <property type="entry name" value="P-loop_NTPase"/>
</dbReference>
<evidence type="ECO:0000256" key="3">
    <source>
        <dbReference type="ARBA" id="ARBA00022448"/>
    </source>
</evidence>
<keyword evidence="7 12" id="KW-0067">ATP-binding</keyword>
<evidence type="ECO:0000259" key="11">
    <source>
        <dbReference type="PROSITE" id="PS50893"/>
    </source>
</evidence>
<feature type="domain" description="ABC transporter" evidence="11">
    <location>
        <begin position="262"/>
        <end position="467"/>
    </location>
</feature>
<dbReference type="AlphaFoldDB" id="A0AAU8A607"/>
<dbReference type="CDD" id="cd03225">
    <property type="entry name" value="ABC_cobalt_CbiO_domain1"/>
    <property type="match status" value="1"/>
</dbReference>
<keyword evidence="5" id="KW-0677">Repeat</keyword>
<evidence type="ECO:0000313" key="12">
    <source>
        <dbReference type="EMBL" id="XCC61457.1"/>
    </source>
</evidence>
<dbReference type="InterPro" id="IPR003439">
    <property type="entry name" value="ABC_transporter-like_ATP-bd"/>
</dbReference>
<dbReference type="PROSITE" id="PS50893">
    <property type="entry name" value="ABC_TRANSPORTER_2"/>
    <property type="match status" value="2"/>
</dbReference>
<dbReference type="InterPro" id="IPR050095">
    <property type="entry name" value="ECF_ABC_transporter_ATP-bd"/>
</dbReference>
<dbReference type="PANTHER" id="PTHR43553:SF23">
    <property type="entry name" value="ABC TRANSPORTER ATP-BINDING COMPONENT"/>
    <property type="match status" value="1"/>
</dbReference>
<dbReference type="SMART" id="SM00382">
    <property type="entry name" value="AAA"/>
    <property type="match status" value="2"/>
</dbReference>
<sequence>MIELENVSFAYAGEEPCIHGVDLRVAAGECVVFIGRSGNGKTTLTRLINGLAPYYYEGTLSGKLRIGGTDLAEIPQWERAKQIGCVFQDPRSQFFSAELAGEVAFGCENLGFSVQEIRDRTDGVIRTMGLDALRNTPLDRLSSGEKQKVAIASARAAGPRIFTFDEPTANLDEESAGQLSETLAELKRQGHTLVVAEHRLSWLMELADRFLYVDGGRLVREFSPRELALLSAGEAARIGLRRPCKTEPPLLPAADCRTGAAAEARRVCCTVGRKTIFRDIDFSASPGEVVAVTGRNGTGKTTFAKILCGLRRESGGSVLFSGKRLPPGRRRERVFYSANDTNTQFFTPSVEEEVLLLLPRREKELERARETLRRLGLYEYRTRHPATLSGGQKQRLSLACGVLSGRELLIFDEPTSGLDGGNMKIISDMLKQEAENGKTVLVITHDAELMEACCTHIFQMGGYRPGR</sequence>
<dbReference type="CDD" id="cd03226">
    <property type="entry name" value="ABC_cobalt_CbiO_domain2"/>
    <property type="match status" value="1"/>
</dbReference>
<evidence type="ECO:0000256" key="2">
    <source>
        <dbReference type="ARBA" id="ARBA00005417"/>
    </source>
</evidence>
<dbReference type="Pfam" id="PF00005">
    <property type="entry name" value="ABC_tran"/>
    <property type="match status" value="2"/>
</dbReference>
<dbReference type="GO" id="GO:0042626">
    <property type="term" value="F:ATPase-coupled transmembrane transporter activity"/>
    <property type="evidence" value="ECO:0007669"/>
    <property type="project" value="TreeGrafter"/>
</dbReference>
<name>A0AAU8A607_9FIRM</name>
<evidence type="ECO:0000256" key="9">
    <source>
        <dbReference type="ARBA" id="ARBA00023136"/>
    </source>
</evidence>
<dbReference type="RefSeq" id="WP_079546378.1">
    <property type="nucleotide sequence ID" value="NZ_CP117826.1"/>
</dbReference>
<dbReference type="PROSITE" id="PS00211">
    <property type="entry name" value="ABC_TRANSPORTER_1"/>
    <property type="match status" value="1"/>
</dbReference>
<evidence type="ECO:0000256" key="1">
    <source>
        <dbReference type="ARBA" id="ARBA00004202"/>
    </source>
</evidence>
<dbReference type="GO" id="GO:0043190">
    <property type="term" value="C:ATP-binding cassette (ABC) transporter complex"/>
    <property type="evidence" value="ECO:0007669"/>
    <property type="project" value="TreeGrafter"/>
</dbReference>
<dbReference type="InterPro" id="IPR015856">
    <property type="entry name" value="ABC_transpr_CbiO/EcfA_su"/>
</dbReference>
<accession>A0AAU8A607</accession>
<keyword evidence="8" id="KW-1278">Translocase</keyword>
<dbReference type="EMBL" id="CP117826">
    <property type="protein sequence ID" value="XCC61457.1"/>
    <property type="molecule type" value="Genomic_DNA"/>
</dbReference>
<feature type="domain" description="ABC transporter" evidence="11">
    <location>
        <begin position="2"/>
        <end position="240"/>
    </location>
</feature>
<evidence type="ECO:0000256" key="7">
    <source>
        <dbReference type="ARBA" id="ARBA00022840"/>
    </source>
</evidence>
<proteinExistence type="inferred from homology"/>
<keyword evidence="6" id="KW-0547">Nucleotide-binding</keyword>
<evidence type="ECO:0000256" key="4">
    <source>
        <dbReference type="ARBA" id="ARBA00022475"/>
    </source>
</evidence>
<gene>
    <name evidence="12" type="ORF">PUP29_07925</name>
</gene>
<dbReference type="GO" id="GO:0005524">
    <property type="term" value="F:ATP binding"/>
    <property type="evidence" value="ECO:0007669"/>
    <property type="project" value="UniProtKB-KW"/>
</dbReference>
<keyword evidence="3" id="KW-0813">Transport</keyword>
<protein>
    <submittedName>
        <fullName evidence="12">Energy-coupling factor ABC transporter ATP-binding protein</fullName>
    </submittedName>
</protein>
<dbReference type="PANTHER" id="PTHR43553">
    <property type="entry name" value="HEAVY METAL TRANSPORTER"/>
    <property type="match status" value="1"/>
</dbReference>
<organism evidence="12">
    <name type="scientific">Christensenella massiliensis</name>
    <dbReference type="NCBI Taxonomy" id="1805714"/>
    <lineage>
        <taxon>Bacteria</taxon>
        <taxon>Bacillati</taxon>
        <taxon>Bacillota</taxon>
        <taxon>Clostridia</taxon>
        <taxon>Christensenellales</taxon>
        <taxon>Christensenellaceae</taxon>
        <taxon>Christensenella</taxon>
    </lineage>
</organism>
<keyword evidence="9" id="KW-0472">Membrane</keyword>
<dbReference type="GO" id="GO:0016887">
    <property type="term" value="F:ATP hydrolysis activity"/>
    <property type="evidence" value="ECO:0007669"/>
    <property type="project" value="InterPro"/>
</dbReference>
<keyword evidence="4" id="KW-1003">Cell membrane</keyword>
<dbReference type="InterPro" id="IPR003593">
    <property type="entry name" value="AAA+_ATPase"/>
</dbReference>
<dbReference type="SUPFAM" id="SSF52540">
    <property type="entry name" value="P-loop containing nucleoside triphosphate hydrolases"/>
    <property type="match status" value="2"/>
</dbReference>